<dbReference type="Gene3D" id="3.30.50.20">
    <property type="entry name" value="prophage-derive protein ybcO"/>
    <property type="match status" value="1"/>
</dbReference>
<accession>A0A6J5NWA6</accession>
<protein>
    <recommendedName>
        <fullName evidence="2">DUF1364 domain-containing protein</fullName>
    </recommendedName>
</protein>
<dbReference type="EMBL" id="LR796715">
    <property type="protein sequence ID" value="CAB4161365.1"/>
    <property type="molecule type" value="Genomic_DNA"/>
</dbReference>
<organism evidence="1">
    <name type="scientific">uncultured Caudovirales phage</name>
    <dbReference type="NCBI Taxonomy" id="2100421"/>
    <lineage>
        <taxon>Viruses</taxon>
        <taxon>Duplodnaviria</taxon>
        <taxon>Heunggongvirae</taxon>
        <taxon>Uroviricota</taxon>
        <taxon>Caudoviricetes</taxon>
        <taxon>Peduoviridae</taxon>
        <taxon>Maltschvirus</taxon>
        <taxon>Maltschvirus maltsch</taxon>
    </lineage>
</organism>
<evidence type="ECO:0008006" key="2">
    <source>
        <dbReference type="Google" id="ProtNLM"/>
    </source>
</evidence>
<reference evidence="1" key="1">
    <citation type="submission" date="2020-04" db="EMBL/GenBank/DDBJ databases">
        <authorList>
            <person name="Chiriac C."/>
            <person name="Salcher M."/>
            <person name="Ghai R."/>
            <person name="Kavagutti S V."/>
        </authorList>
    </citation>
    <scope>NUCLEOTIDE SEQUENCE</scope>
</reference>
<name>A0A6J5NWA6_9CAUD</name>
<gene>
    <name evidence="1" type="ORF">UFOVP770_43</name>
</gene>
<evidence type="ECO:0000313" key="1">
    <source>
        <dbReference type="EMBL" id="CAB4161365.1"/>
    </source>
</evidence>
<sequence length="96" mass="10929">MNYRNPKLLKIADGAPCMMCSMQDGTVVAAHSNQLRDGKGTGIKGHDYRIAFLCHQCHHMIDNDKMLDKHDRIAAWEEAHRKTIGWLFTNNHLGVK</sequence>
<proteinExistence type="predicted"/>